<evidence type="ECO:0000259" key="7">
    <source>
        <dbReference type="PROSITE" id="PS51755"/>
    </source>
</evidence>
<evidence type="ECO:0000256" key="6">
    <source>
        <dbReference type="SAM" id="MobiDB-lite"/>
    </source>
</evidence>
<dbReference type="PROSITE" id="PS51755">
    <property type="entry name" value="OMPR_PHOB"/>
    <property type="match status" value="1"/>
</dbReference>
<keyword evidence="3 5" id="KW-0238">DNA-binding</keyword>
<evidence type="ECO:0000256" key="4">
    <source>
        <dbReference type="ARBA" id="ARBA00023163"/>
    </source>
</evidence>
<dbReference type="CDD" id="cd15831">
    <property type="entry name" value="BTAD"/>
    <property type="match status" value="1"/>
</dbReference>
<dbReference type="RefSeq" id="WP_248824416.1">
    <property type="nucleotide sequence ID" value="NZ_JALKFT010000007.1"/>
</dbReference>
<organism evidence="8 9">
    <name type="scientific">Frankia umida</name>
    <dbReference type="NCBI Taxonomy" id="573489"/>
    <lineage>
        <taxon>Bacteria</taxon>
        <taxon>Bacillati</taxon>
        <taxon>Actinomycetota</taxon>
        <taxon>Actinomycetes</taxon>
        <taxon>Frankiales</taxon>
        <taxon>Frankiaceae</taxon>
        <taxon>Frankia</taxon>
    </lineage>
</organism>
<dbReference type="InterPro" id="IPR011990">
    <property type="entry name" value="TPR-like_helical_dom_sf"/>
</dbReference>
<comment type="caution">
    <text evidence="8">The sequence shown here is derived from an EMBL/GenBank/DDBJ whole genome shotgun (WGS) entry which is preliminary data.</text>
</comment>
<sequence>MPERDSLRFAILGPLELTVAGVPLAIGGTQRKVLLTVLLLEVGRVVPTHRLLDAIWREAAPERAQGTLRTHVSELRRRIEAGPAPQVLQRRGEGYVLDVRPEQIDANRARRLLAQGRRAMEDGDPVSAIAPLQEAQSLWRGPSLADVADHPFAHSYVNALTELQLDVTKTRIDADLALGRHRELLGELKLQVDLHPTDDGLRRELALALYRDGRVDDAARACQAGLAARHELGLESPLLRRMQEDVLRGAPSLAWTPPRSLNRPVVVTAPARGGSSLPPDVKEYTGRDTLQADALALLTEPAALTQGTVAIAYAGKAGTGKTALAVHIAHRIRAHFTDVLYVDLRGTSRPLEPVRVLTRFVQALGVSRAAVPTDPDDLVEMYLQLLSTRQALILLDNAANEAQLRQLIPSGPGCAVIVTSRPRLSGLTMPCRVLDVLIPDDAVQLLERVVGAERVAMEEKAARDIVGLCGYLPLAIQIAGRKLFAHPHWRLSRIVTRLSTERDRLTWLELGDLEIRASFQLSYDGRPSDEQRAFRLLSLPGVSDFTTWAAAAVLAGEVREAEDLVDQLVDAQLLERRGPDPSGIERYGFHDLLRVFARELLAEHAAGARPADDPDADPPEADGRRPHQPEGGVDRQLAVDAAPTGGVVAGPLTAIPVPLPAEHAATLERLLYAYLVMLRTAVATFSPGGMPALRPTAAIPTRIADRDPGQVGGPAFLELTHRPLVWFAAERSNLLALLEQAAAAGLDQPTWLLAAEAADFYLFGAHWSDWDRSHELGLAAARRGGDRQAEAELLTNLGEREMTLAFEEAFWRLDAVGRDPGGQPAVAVDRRAADHLALATARFSRAREILAGLGADLGEARAVRGLGSTCRGRGEQTSAFEHFEAALDTMRRTRARRAEAETLVSLAMTYGDRGELTDAITCLTMSLTIARDLGNRPLQAQAQRRLGDLYRYQHRPEQALTAYNECLPMLAELPDPVWEPRVLVRRGDILAELGDQPAARRSWQQAVTLLRERGSTELAAAERRLSAPMATEPAQFTGGRLLDTFDPAGFTARVAGSRRSVRLLNTWTDLVIAPHREIFTGALRAAVAAGAIVQILLLDPDSRAASARAADLGHRVDVSALIRANLLALAELRARLDPVGQARLGVRLYAEQPLASYHRWDTGALVSSFPVGVSSSAATQHEATISSTLVQFVEQYFDRMWGPTGSVSLDDYLRVTLRVSSTDADPLEVRCAYVRVDDAVYLHCPELHELLHGGGPDDLVATLPTVGTHPLGAEGHWRVVPLRDNDGADTVAAAFTRKYGTPHEALLCLTSMRR</sequence>
<dbReference type="Proteomes" id="UP001201873">
    <property type="component" value="Unassembled WGS sequence"/>
</dbReference>
<keyword evidence="9" id="KW-1185">Reference proteome</keyword>
<keyword evidence="2" id="KW-0805">Transcription regulation</keyword>
<protein>
    <submittedName>
        <fullName evidence="8">Tetratricopeptide repeat protein</fullName>
    </submittedName>
</protein>
<dbReference type="InterPro" id="IPR019734">
    <property type="entry name" value="TPR_rpt"/>
</dbReference>
<evidence type="ECO:0000256" key="3">
    <source>
        <dbReference type="ARBA" id="ARBA00023125"/>
    </source>
</evidence>
<comment type="similarity">
    <text evidence="1">Belongs to the AfsR/DnrI/RedD regulatory family.</text>
</comment>
<dbReference type="SMART" id="SM00028">
    <property type="entry name" value="TPR"/>
    <property type="match status" value="5"/>
</dbReference>
<dbReference type="Pfam" id="PF13424">
    <property type="entry name" value="TPR_12"/>
    <property type="match status" value="1"/>
</dbReference>
<dbReference type="PANTHER" id="PTHR35807">
    <property type="entry name" value="TRANSCRIPTIONAL REGULATOR REDD-RELATED"/>
    <property type="match status" value="1"/>
</dbReference>
<evidence type="ECO:0000256" key="1">
    <source>
        <dbReference type="ARBA" id="ARBA00005820"/>
    </source>
</evidence>
<dbReference type="SUPFAM" id="SSF46894">
    <property type="entry name" value="C-terminal effector domain of the bipartite response regulators"/>
    <property type="match status" value="1"/>
</dbReference>
<evidence type="ECO:0000313" key="8">
    <source>
        <dbReference type="EMBL" id="MCK9876067.1"/>
    </source>
</evidence>
<dbReference type="Pfam" id="PF00486">
    <property type="entry name" value="Trans_reg_C"/>
    <property type="match status" value="1"/>
</dbReference>
<dbReference type="InterPro" id="IPR051677">
    <property type="entry name" value="AfsR-DnrI-RedD_regulator"/>
</dbReference>
<dbReference type="InterPro" id="IPR002182">
    <property type="entry name" value="NB-ARC"/>
</dbReference>
<feature type="region of interest" description="Disordered" evidence="6">
    <location>
        <begin position="606"/>
        <end position="633"/>
    </location>
</feature>
<feature type="domain" description="OmpR/PhoB-type" evidence="7">
    <location>
        <begin position="1"/>
        <end position="99"/>
    </location>
</feature>
<dbReference type="EMBL" id="JALKFT010000007">
    <property type="protein sequence ID" value="MCK9876067.1"/>
    <property type="molecule type" value="Genomic_DNA"/>
</dbReference>
<dbReference type="InterPro" id="IPR001867">
    <property type="entry name" value="OmpR/PhoB-type_DNA-bd"/>
</dbReference>
<dbReference type="InterPro" id="IPR036388">
    <property type="entry name" value="WH-like_DNA-bd_sf"/>
</dbReference>
<evidence type="ECO:0000313" key="9">
    <source>
        <dbReference type="Proteomes" id="UP001201873"/>
    </source>
</evidence>
<feature type="DNA-binding region" description="OmpR/PhoB-type" evidence="5">
    <location>
        <begin position="1"/>
        <end position="99"/>
    </location>
</feature>
<dbReference type="Pfam" id="PF00931">
    <property type="entry name" value="NB-ARC"/>
    <property type="match status" value="1"/>
</dbReference>
<proteinExistence type="inferred from homology"/>
<dbReference type="Pfam" id="PF03704">
    <property type="entry name" value="BTAD"/>
    <property type="match status" value="1"/>
</dbReference>
<dbReference type="PANTHER" id="PTHR35807:SF1">
    <property type="entry name" value="TRANSCRIPTIONAL REGULATOR REDD"/>
    <property type="match status" value="1"/>
</dbReference>
<dbReference type="Gene3D" id="3.40.50.300">
    <property type="entry name" value="P-loop containing nucleotide triphosphate hydrolases"/>
    <property type="match status" value="1"/>
</dbReference>
<dbReference type="Gene3D" id="1.25.40.10">
    <property type="entry name" value="Tetratricopeptide repeat domain"/>
    <property type="match status" value="2"/>
</dbReference>
<dbReference type="InterPro" id="IPR027417">
    <property type="entry name" value="P-loop_NTPase"/>
</dbReference>
<dbReference type="SMART" id="SM01043">
    <property type="entry name" value="BTAD"/>
    <property type="match status" value="1"/>
</dbReference>
<dbReference type="SMART" id="SM00862">
    <property type="entry name" value="Trans_reg_C"/>
    <property type="match status" value="1"/>
</dbReference>
<dbReference type="InterPro" id="IPR005158">
    <property type="entry name" value="BTAD"/>
</dbReference>
<reference evidence="8 9" key="1">
    <citation type="submission" date="2022-04" db="EMBL/GenBank/DDBJ databases">
        <title>Genome diversity in the genus Frankia.</title>
        <authorList>
            <person name="Carlos-Shanley C."/>
            <person name="Hahn D."/>
        </authorList>
    </citation>
    <scope>NUCLEOTIDE SEQUENCE [LARGE SCALE GENOMIC DNA]</scope>
    <source>
        <strain evidence="8 9">Ag45/Mut15</strain>
    </source>
</reference>
<name>A0ABT0JWZ5_9ACTN</name>
<evidence type="ECO:0000256" key="2">
    <source>
        <dbReference type="ARBA" id="ARBA00023015"/>
    </source>
</evidence>
<gene>
    <name evidence="8" type="ORF">MXD59_09810</name>
</gene>
<accession>A0ABT0JWZ5</accession>
<dbReference type="PRINTS" id="PR00364">
    <property type="entry name" value="DISEASERSIST"/>
</dbReference>
<evidence type="ECO:0000256" key="5">
    <source>
        <dbReference type="PROSITE-ProRule" id="PRU01091"/>
    </source>
</evidence>
<keyword evidence="4" id="KW-0804">Transcription</keyword>
<dbReference type="Gene3D" id="1.10.10.10">
    <property type="entry name" value="Winged helix-like DNA-binding domain superfamily/Winged helix DNA-binding domain"/>
    <property type="match status" value="1"/>
</dbReference>
<dbReference type="InterPro" id="IPR016032">
    <property type="entry name" value="Sig_transdc_resp-reg_C-effctor"/>
</dbReference>
<dbReference type="SUPFAM" id="SSF48452">
    <property type="entry name" value="TPR-like"/>
    <property type="match status" value="2"/>
</dbReference>
<dbReference type="SUPFAM" id="SSF52540">
    <property type="entry name" value="P-loop containing nucleoside triphosphate hydrolases"/>
    <property type="match status" value="1"/>
</dbReference>